<sequence length="617" mass="67110">MAQMISNGHSQVVDSVGQFIALASAGVPWQNVAMNAEQIKISDDPAPIKGRVRRFWTRDLGSVTSRDAANATRILLALIALNASRGGMLASSSWPFQPRVALIAFLIVSICAFVSRVVSWKLDARLRAVMAMADQAICLLTLAAYPQTVAIYLPFVTFVLGVSLRRSDILWVALDYLLLATIIAFHNRLAALFPTLGIVSDDVLRLQFTLVTGTASAVMAFKAAQWGARIADRWNGELLDTAAHARALPIANIAAKLALRFDVSSMLICWQQEGDRAPECYRFSAGKLSEGDVELSTLEQMLAPDTSGNGFIWNSKGSRALVDAQSWFGASVRTIDLAFLPIEEGEPSNVAALPIRTSALQGYIYLLGIPRISEQALDQIVGASRAVSATLDRYLMFEAWRERAFANARLDLSRDMHDSVLQTLAGLRLQVAALIKDTELPVATRTERLESLQSIIAAEQACLRELVADANLPIGEKIDLASHLTQRVELLSRQWGIACALSADPAPLWVSPDVAVEVEFLVREAVSNAVQHAKSSRVEVIAAQREDELFITLKSDGASALLPDIGASNIEGVRSRSLTRRLKALNGRAYADSIERGVLLSIRIPLEVIVDVPPADR</sequence>
<evidence type="ECO:0000256" key="4">
    <source>
        <dbReference type="SAM" id="Phobius"/>
    </source>
</evidence>
<feature type="domain" description="Signal transduction histidine kinase subgroup 3 dimerisation and phosphoacceptor" evidence="5">
    <location>
        <begin position="409"/>
        <end position="469"/>
    </location>
</feature>
<organism evidence="6 7">
    <name type="scientific">Sphingomonas panacisoli</name>
    <dbReference type="NCBI Taxonomy" id="1813879"/>
    <lineage>
        <taxon>Bacteria</taxon>
        <taxon>Pseudomonadati</taxon>
        <taxon>Pseudomonadota</taxon>
        <taxon>Alphaproteobacteria</taxon>
        <taxon>Sphingomonadales</taxon>
        <taxon>Sphingomonadaceae</taxon>
        <taxon>Sphingomonas</taxon>
    </lineage>
</organism>
<evidence type="ECO:0000256" key="1">
    <source>
        <dbReference type="ARBA" id="ARBA00022679"/>
    </source>
</evidence>
<keyword evidence="2" id="KW-0418">Kinase</keyword>
<dbReference type="AlphaFoldDB" id="A0A5B8LNI8"/>
<evidence type="ECO:0000313" key="7">
    <source>
        <dbReference type="Proteomes" id="UP000315673"/>
    </source>
</evidence>
<dbReference type="InterPro" id="IPR050482">
    <property type="entry name" value="Sensor_HK_TwoCompSys"/>
</dbReference>
<evidence type="ECO:0000313" key="6">
    <source>
        <dbReference type="EMBL" id="QDZ08640.1"/>
    </source>
</evidence>
<dbReference type="Pfam" id="PF07730">
    <property type="entry name" value="HisKA_3"/>
    <property type="match status" value="1"/>
</dbReference>
<dbReference type="InterPro" id="IPR036890">
    <property type="entry name" value="HATPase_C_sf"/>
</dbReference>
<dbReference type="EMBL" id="CP042306">
    <property type="protein sequence ID" value="QDZ08640.1"/>
    <property type="molecule type" value="Genomic_DNA"/>
</dbReference>
<evidence type="ECO:0000259" key="5">
    <source>
        <dbReference type="Pfam" id="PF07730"/>
    </source>
</evidence>
<dbReference type="Gene3D" id="3.30.565.10">
    <property type="entry name" value="Histidine kinase-like ATPase, C-terminal domain"/>
    <property type="match status" value="1"/>
</dbReference>
<keyword evidence="7" id="KW-1185">Reference proteome</keyword>
<name>A0A5B8LNI8_9SPHN</name>
<keyword evidence="1" id="KW-0808">Transferase</keyword>
<keyword evidence="4" id="KW-0812">Transmembrane</keyword>
<dbReference type="InterPro" id="IPR011712">
    <property type="entry name" value="Sig_transdc_His_kin_sub3_dim/P"/>
</dbReference>
<proteinExistence type="predicted"/>
<reference evidence="6 7" key="1">
    <citation type="submission" date="2019-07" db="EMBL/GenBank/DDBJ databases">
        <title>Full genome sequence of Sphingomonas sp. 4R-6-7(HKS19).</title>
        <authorList>
            <person name="Im W.-T."/>
        </authorList>
    </citation>
    <scope>NUCLEOTIDE SEQUENCE [LARGE SCALE GENOMIC DNA]</scope>
    <source>
        <strain evidence="6 7">HKS19</strain>
    </source>
</reference>
<dbReference type="Gene3D" id="1.20.5.1930">
    <property type="match status" value="1"/>
</dbReference>
<dbReference type="OrthoDB" id="8013578at2"/>
<keyword evidence="3" id="KW-0902">Two-component regulatory system</keyword>
<accession>A0A5B8LNI8</accession>
<dbReference type="PANTHER" id="PTHR24421">
    <property type="entry name" value="NITRATE/NITRITE SENSOR PROTEIN NARX-RELATED"/>
    <property type="match status" value="1"/>
</dbReference>
<dbReference type="Proteomes" id="UP000315673">
    <property type="component" value="Chromosome"/>
</dbReference>
<dbReference type="GO" id="GO:0016020">
    <property type="term" value="C:membrane"/>
    <property type="evidence" value="ECO:0007669"/>
    <property type="project" value="InterPro"/>
</dbReference>
<feature type="transmembrane region" description="Helical" evidence="4">
    <location>
        <begin position="169"/>
        <end position="186"/>
    </location>
</feature>
<keyword evidence="4" id="KW-0472">Membrane</keyword>
<protein>
    <recommendedName>
        <fullName evidence="5">Signal transduction histidine kinase subgroup 3 dimerisation and phosphoacceptor domain-containing protein</fullName>
    </recommendedName>
</protein>
<keyword evidence="4" id="KW-1133">Transmembrane helix</keyword>
<feature type="transmembrane region" description="Helical" evidence="4">
    <location>
        <begin position="100"/>
        <end position="118"/>
    </location>
</feature>
<feature type="transmembrane region" description="Helical" evidence="4">
    <location>
        <begin position="139"/>
        <end position="163"/>
    </location>
</feature>
<evidence type="ECO:0000256" key="3">
    <source>
        <dbReference type="ARBA" id="ARBA00023012"/>
    </source>
</evidence>
<dbReference type="GO" id="GO:0000155">
    <property type="term" value="F:phosphorelay sensor kinase activity"/>
    <property type="evidence" value="ECO:0007669"/>
    <property type="project" value="InterPro"/>
</dbReference>
<dbReference type="SUPFAM" id="SSF55874">
    <property type="entry name" value="ATPase domain of HSP90 chaperone/DNA topoisomerase II/histidine kinase"/>
    <property type="match status" value="1"/>
</dbReference>
<gene>
    <name evidence="6" type="ORF">FPZ24_15170</name>
</gene>
<dbReference type="GO" id="GO:0046983">
    <property type="term" value="F:protein dimerization activity"/>
    <property type="evidence" value="ECO:0007669"/>
    <property type="project" value="InterPro"/>
</dbReference>
<dbReference type="KEGG" id="spai:FPZ24_15170"/>
<evidence type="ECO:0000256" key="2">
    <source>
        <dbReference type="ARBA" id="ARBA00022777"/>
    </source>
</evidence>